<evidence type="ECO:0000313" key="2">
    <source>
        <dbReference type="EMBL" id="KTT68253.1"/>
    </source>
</evidence>
<reference evidence="2 3" key="1">
    <citation type="journal article" date="2016" name="Front. Microbiol.">
        <title>Genomic Resource of Rice Seed Associated Bacteria.</title>
        <authorList>
            <person name="Midha S."/>
            <person name="Bansal K."/>
            <person name="Sharma S."/>
            <person name="Kumar N."/>
            <person name="Patil P.P."/>
            <person name="Chaudhry V."/>
            <person name="Patil P.B."/>
        </authorList>
    </citation>
    <scope>NUCLEOTIDE SEQUENCE [LARGE SCALE GENOMIC DNA]</scope>
    <source>
        <strain evidence="2 3">NS319</strain>
    </source>
</reference>
<keyword evidence="1" id="KW-0472">Membrane</keyword>
<feature type="transmembrane region" description="Helical" evidence="1">
    <location>
        <begin position="40"/>
        <end position="65"/>
    </location>
</feature>
<dbReference type="RefSeq" id="WP_058734292.1">
    <property type="nucleotide sequence ID" value="NZ_LDTD01000117.1"/>
</dbReference>
<dbReference type="PATRIC" id="fig|33051.3.peg.374"/>
<keyword evidence="1" id="KW-0812">Transmembrane</keyword>
<protein>
    <submittedName>
        <fullName evidence="2">Uncharacterized protein</fullName>
    </submittedName>
</protein>
<evidence type="ECO:0000313" key="3">
    <source>
        <dbReference type="Proteomes" id="UP000072867"/>
    </source>
</evidence>
<comment type="caution">
    <text evidence="2">The sequence shown here is derived from an EMBL/GenBank/DDBJ whole genome shotgun (WGS) entry which is preliminary data.</text>
</comment>
<dbReference type="AlphaFoldDB" id="A0A147HTS5"/>
<dbReference type="Proteomes" id="UP000072867">
    <property type="component" value="Unassembled WGS sequence"/>
</dbReference>
<proteinExistence type="predicted"/>
<keyword evidence="1" id="KW-1133">Transmembrane helix</keyword>
<dbReference type="EMBL" id="LDTD01000117">
    <property type="protein sequence ID" value="KTT68253.1"/>
    <property type="molecule type" value="Genomic_DNA"/>
</dbReference>
<gene>
    <name evidence="2" type="ORF">NS319_14810</name>
</gene>
<name>A0A147HTS5_9SPHN</name>
<organism evidence="2 3">
    <name type="scientific">Sphingomonas sanguinis</name>
    <dbReference type="NCBI Taxonomy" id="33051"/>
    <lineage>
        <taxon>Bacteria</taxon>
        <taxon>Pseudomonadati</taxon>
        <taxon>Pseudomonadota</taxon>
        <taxon>Alphaproteobacteria</taxon>
        <taxon>Sphingomonadales</taxon>
        <taxon>Sphingomonadaceae</taxon>
        <taxon>Sphingomonas</taxon>
    </lineage>
</organism>
<accession>A0A147HTS5</accession>
<sequence length="69" mass="7986">MIPLVLKILFPVEMHRFQRMSLSMWLHTDAQRLARRIEPLFSHLMTVTAGGLVLMMIARIAIAWAQGRL</sequence>
<evidence type="ECO:0000256" key="1">
    <source>
        <dbReference type="SAM" id="Phobius"/>
    </source>
</evidence>